<reference evidence="3" key="1">
    <citation type="submission" date="2023-01" db="EMBL/GenBank/DDBJ databases">
        <authorList>
            <person name="Piombo E."/>
        </authorList>
    </citation>
    <scope>NUCLEOTIDE SEQUENCE</scope>
</reference>
<dbReference type="AlphaFoldDB" id="A0AA35MBG6"/>
<feature type="region of interest" description="Disordered" evidence="1">
    <location>
        <begin position="132"/>
        <end position="316"/>
    </location>
</feature>
<feature type="domain" description="Transcription elongation factor Eaf N-terminal" evidence="2">
    <location>
        <begin position="13"/>
        <end position="117"/>
    </location>
</feature>
<keyword evidence="4" id="KW-1185">Reference proteome</keyword>
<sequence length="350" mass="39088">MAELVDPTQKGNYPVILGDSLLGKNSNEIFTGVRCKMLPKNILTSEKNPARLKPSISGDKSSYDLNFVDKVGHTEYAYAGARNTDDGQYVLYFDPAREAFILDRIDSTLNMNITRTPNNSDPASLRRQYPQLDRDGKTAQSSGTSESSKPQQTKAPKAKKKDPPARKSEPKAKPKAAPAPAPKPKSQGLVLPQAQQVPPKPKSRSRTLEEEEEEDDDDDDGGLLVEYPGGEPRSQKRDFSPAFPAVRRFDDFMDQRESEADDADGESEDEGDVDFKLPSPVNHHQNTYGGQMEEEEESEPEMEEVEPQAPEYEQEDSLDIEDDLEKDLEMAFEEVNVEDKGEESEISEED</sequence>
<name>A0AA35MBG6_9HYPO</name>
<dbReference type="Pfam" id="PF09816">
    <property type="entry name" value="EAF"/>
    <property type="match status" value="1"/>
</dbReference>
<protein>
    <recommendedName>
        <fullName evidence="2">Transcription elongation factor Eaf N-terminal domain-containing protein</fullName>
    </recommendedName>
</protein>
<feature type="compositionally biased region" description="Acidic residues" evidence="1">
    <location>
        <begin position="292"/>
        <end position="316"/>
    </location>
</feature>
<comment type="caution">
    <text evidence="3">The sequence shown here is derived from an EMBL/GenBank/DDBJ whole genome shotgun (WGS) entry which is preliminary data.</text>
</comment>
<feature type="region of interest" description="Disordered" evidence="1">
    <location>
        <begin position="329"/>
        <end position="350"/>
    </location>
</feature>
<gene>
    <name evidence="3" type="ORF">CCHLO57077_00001135</name>
</gene>
<evidence type="ECO:0000313" key="3">
    <source>
        <dbReference type="EMBL" id="CAI6094058.1"/>
    </source>
</evidence>
<feature type="compositionally biased region" description="Acidic residues" evidence="1">
    <location>
        <begin position="209"/>
        <end position="221"/>
    </location>
</feature>
<evidence type="ECO:0000259" key="2">
    <source>
        <dbReference type="Pfam" id="PF09816"/>
    </source>
</evidence>
<evidence type="ECO:0000313" key="4">
    <source>
        <dbReference type="Proteomes" id="UP001160390"/>
    </source>
</evidence>
<dbReference type="InterPro" id="IPR019194">
    <property type="entry name" value="Tscrpt_elong_fac_Eaf_N"/>
</dbReference>
<feature type="compositionally biased region" description="Acidic residues" evidence="1">
    <location>
        <begin position="259"/>
        <end position="272"/>
    </location>
</feature>
<feature type="compositionally biased region" description="Basic and acidic residues" evidence="1">
    <location>
        <begin position="247"/>
        <end position="258"/>
    </location>
</feature>
<proteinExistence type="predicted"/>
<evidence type="ECO:0000256" key="1">
    <source>
        <dbReference type="SAM" id="MobiDB-lite"/>
    </source>
</evidence>
<accession>A0AA35MBG6</accession>
<feature type="compositionally biased region" description="Basic and acidic residues" evidence="1">
    <location>
        <begin position="161"/>
        <end position="172"/>
    </location>
</feature>
<organism evidence="3 4">
    <name type="scientific">Clonostachys chloroleuca</name>
    <dbReference type="NCBI Taxonomy" id="1926264"/>
    <lineage>
        <taxon>Eukaryota</taxon>
        <taxon>Fungi</taxon>
        <taxon>Dikarya</taxon>
        <taxon>Ascomycota</taxon>
        <taxon>Pezizomycotina</taxon>
        <taxon>Sordariomycetes</taxon>
        <taxon>Hypocreomycetidae</taxon>
        <taxon>Hypocreales</taxon>
        <taxon>Bionectriaceae</taxon>
        <taxon>Clonostachys</taxon>
    </lineage>
</organism>
<dbReference type="Proteomes" id="UP001160390">
    <property type="component" value="Unassembled WGS sequence"/>
</dbReference>
<dbReference type="EMBL" id="CABFNP030001245">
    <property type="protein sequence ID" value="CAI6094058.1"/>
    <property type="molecule type" value="Genomic_DNA"/>
</dbReference>
<feature type="compositionally biased region" description="Polar residues" evidence="1">
    <location>
        <begin position="138"/>
        <end position="153"/>
    </location>
</feature>